<reference evidence="3" key="1">
    <citation type="submission" date="2021-06" db="EMBL/GenBank/DDBJ databases">
        <authorList>
            <person name="Kallberg Y."/>
            <person name="Tangrot J."/>
            <person name="Rosling A."/>
        </authorList>
    </citation>
    <scope>NUCLEOTIDE SEQUENCE</scope>
    <source>
        <strain evidence="3">FL966</strain>
    </source>
</reference>
<dbReference type="OrthoDB" id="118105at2759"/>
<protein>
    <submittedName>
        <fullName evidence="3">4511_t:CDS:1</fullName>
    </submittedName>
</protein>
<evidence type="ECO:0000313" key="4">
    <source>
        <dbReference type="Proteomes" id="UP000789759"/>
    </source>
</evidence>
<keyword evidence="4" id="KW-1185">Reference proteome</keyword>
<evidence type="ECO:0000259" key="2">
    <source>
        <dbReference type="Pfam" id="PF13843"/>
    </source>
</evidence>
<evidence type="ECO:0000313" key="3">
    <source>
        <dbReference type="EMBL" id="CAG8737879.1"/>
    </source>
</evidence>
<accession>A0A9N9IJ67</accession>
<dbReference type="Pfam" id="PF13843">
    <property type="entry name" value="DDE_Tnp_1_7"/>
    <property type="match status" value="1"/>
</dbReference>
<proteinExistence type="predicted"/>
<gene>
    <name evidence="3" type="ORF">CPELLU_LOCUS13914</name>
</gene>
<dbReference type="EMBL" id="CAJVQA010015551">
    <property type="protein sequence ID" value="CAG8737879.1"/>
    <property type="molecule type" value="Genomic_DNA"/>
</dbReference>
<dbReference type="Proteomes" id="UP000789759">
    <property type="component" value="Unassembled WGS sequence"/>
</dbReference>
<feature type="region of interest" description="Disordered" evidence="1">
    <location>
        <begin position="18"/>
        <end position="46"/>
    </location>
</feature>
<name>A0A9N9IJ67_9GLOM</name>
<evidence type="ECO:0000256" key="1">
    <source>
        <dbReference type="SAM" id="MobiDB-lite"/>
    </source>
</evidence>
<feature type="domain" description="PiggyBac transposable element-derived protein" evidence="2">
    <location>
        <begin position="75"/>
        <end position="136"/>
    </location>
</feature>
<organism evidence="3 4">
    <name type="scientific">Cetraspora pellucida</name>
    <dbReference type="NCBI Taxonomy" id="1433469"/>
    <lineage>
        <taxon>Eukaryota</taxon>
        <taxon>Fungi</taxon>
        <taxon>Fungi incertae sedis</taxon>
        <taxon>Mucoromycota</taxon>
        <taxon>Glomeromycotina</taxon>
        <taxon>Glomeromycetes</taxon>
        <taxon>Diversisporales</taxon>
        <taxon>Gigasporaceae</taxon>
        <taxon>Cetraspora</taxon>
    </lineage>
</organism>
<comment type="caution">
    <text evidence="3">The sequence shown here is derived from an EMBL/GenBank/DDBJ whole genome shotgun (WGS) entry which is preliminary data.</text>
</comment>
<dbReference type="InterPro" id="IPR029526">
    <property type="entry name" value="PGBD"/>
</dbReference>
<sequence length="183" mass="21243">QEYTEELRRITNKGVSIERGRGRVRGRNRGRGNERSKGRGENKKQNSVLNSALSPLELPIYNLIQNHYLLHRGYLMVENTNTYEQLKGREGGHVWSLLTLNELKTWLGLIIYMGVHQINTVEELWNWDEKKANHEIKSIPLFKYLCENGIGACSTIYTNLAGFLKELKISKEMVLDWNTLIEK</sequence>
<feature type="compositionally biased region" description="Basic and acidic residues" evidence="1">
    <location>
        <begin position="31"/>
        <end position="44"/>
    </location>
</feature>
<feature type="non-terminal residue" evidence="3">
    <location>
        <position position="1"/>
    </location>
</feature>
<dbReference type="AlphaFoldDB" id="A0A9N9IJ67"/>